<dbReference type="AlphaFoldDB" id="A0A7T8HLE9"/>
<dbReference type="Proteomes" id="UP000595437">
    <property type="component" value="Chromosome 8"/>
</dbReference>
<sequence length="50" mass="5576">AMESIIAYKRIKKIFIPYNVILPSASSERLFSKSKLLCEGQDKTAPSSSK</sequence>
<name>A0A7T8HLE9_CALRO</name>
<protein>
    <submittedName>
        <fullName evidence="1">Uncharacterized protein</fullName>
    </submittedName>
</protein>
<evidence type="ECO:0000313" key="2">
    <source>
        <dbReference type="Proteomes" id="UP000595437"/>
    </source>
</evidence>
<proteinExistence type="predicted"/>
<accession>A0A7T8HLE9</accession>
<feature type="non-terminal residue" evidence="1">
    <location>
        <position position="1"/>
    </location>
</feature>
<reference evidence="2" key="1">
    <citation type="submission" date="2021-01" db="EMBL/GenBank/DDBJ databases">
        <title>Caligus Genome Assembly.</title>
        <authorList>
            <person name="Gallardo-Escarate C."/>
        </authorList>
    </citation>
    <scope>NUCLEOTIDE SEQUENCE [LARGE SCALE GENOMIC DNA]</scope>
</reference>
<evidence type="ECO:0000313" key="1">
    <source>
        <dbReference type="EMBL" id="QQP51916.1"/>
    </source>
</evidence>
<gene>
    <name evidence="1" type="ORF">FKW44_013412</name>
</gene>
<organism evidence="1 2">
    <name type="scientific">Caligus rogercresseyi</name>
    <name type="common">Sea louse</name>
    <dbReference type="NCBI Taxonomy" id="217165"/>
    <lineage>
        <taxon>Eukaryota</taxon>
        <taxon>Metazoa</taxon>
        <taxon>Ecdysozoa</taxon>
        <taxon>Arthropoda</taxon>
        <taxon>Crustacea</taxon>
        <taxon>Multicrustacea</taxon>
        <taxon>Hexanauplia</taxon>
        <taxon>Copepoda</taxon>
        <taxon>Siphonostomatoida</taxon>
        <taxon>Caligidae</taxon>
        <taxon>Caligus</taxon>
    </lineage>
</organism>
<keyword evidence="2" id="KW-1185">Reference proteome</keyword>
<dbReference type="EMBL" id="CP045897">
    <property type="protein sequence ID" value="QQP51916.1"/>
    <property type="molecule type" value="Genomic_DNA"/>
</dbReference>